<proteinExistence type="predicted"/>
<dbReference type="NCBIfam" id="NF033545">
    <property type="entry name" value="transpos_IS630"/>
    <property type="match status" value="1"/>
</dbReference>
<organism evidence="2 3">
    <name type="scientific">Streptomyces millisiae</name>
    <dbReference type="NCBI Taxonomy" id="3075542"/>
    <lineage>
        <taxon>Bacteria</taxon>
        <taxon>Bacillati</taxon>
        <taxon>Actinomycetota</taxon>
        <taxon>Actinomycetes</taxon>
        <taxon>Kitasatosporales</taxon>
        <taxon>Streptomycetaceae</taxon>
        <taxon>Streptomyces</taxon>
    </lineage>
</organism>
<comment type="caution">
    <text evidence="2">The sequence shown here is derived from an EMBL/GenBank/DDBJ whole genome shotgun (WGS) entry which is preliminary data.</text>
</comment>
<gene>
    <name evidence="2" type="ORF">RNC47_24190</name>
</gene>
<dbReference type="RefSeq" id="WP_311601680.1">
    <property type="nucleotide sequence ID" value="NZ_JAVREM010000040.1"/>
</dbReference>
<name>A0ABU2LWN6_9ACTN</name>
<protein>
    <submittedName>
        <fullName evidence="2">IS630 family transposase</fullName>
    </submittedName>
</protein>
<sequence>MPAKGNGEFVARMEDVLDVYVRPYDPAVPVVCMDEKPYQLLDHARDPIPAAPGRDLKEDSEYVRGGTCSIFVWVEPLAGHRRVNARRQRTRLDWAEEVDQLLTWDYPNAEKVVLVIDNLNTHTIGSLYETFKPDKARELAARLEIHYTPKHGSWLNIAEIELAALTRQCLDRRIADLDILNAELAAWQQATNDAHRQVNWHFTASDARIRLRHLYPEL</sequence>
<evidence type="ECO:0000313" key="3">
    <source>
        <dbReference type="Proteomes" id="UP001183420"/>
    </source>
</evidence>
<evidence type="ECO:0000259" key="1">
    <source>
        <dbReference type="Pfam" id="PF13358"/>
    </source>
</evidence>
<reference evidence="3" key="1">
    <citation type="submission" date="2023-07" db="EMBL/GenBank/DDBJ databases">
        <title>30 novel species of actinomycetes from the DSMZ collection.</title>
        <authorList>
            <person name="Nouioui I."/>
        </authorList>
    </citation>
    <scope>NUCLEOTIDE SEQUENCE [LARGE SCALE GENOMIC DNA]</scope>
    <source>
        <strain evidence="3">DSM 44918</strain>
    </source>
</reference>
<keyword evidence="3" id="KW-1185">Reference proteome</keyword>
<accession>A0ABU2LWN6</accession>
<dbReference type="InterPro" id="IPR038717">
    <property type="entry name" value="Tc1-like_DDE_dom"/>
</dbReference>
<dbReference type="Proteomes" id="UP001183420">
    <property type="component" value="Unassembled WGS sequence"/>
</dbReference>
<dbReference type="EMBL" id="JAVREM010000040">
    <property type="protein sequence ID" value="MDT0321433.1"/>
    <property type="molecule type" value="Genomic_DNA"/>
</dbReference>
<evidence type="ECO:0000313" key="2">
    <source>
        <dbReference type="EMBL" id="MDT0321433.1"/>
    </source>
</evidence>
<dbReference type="InterPro" id="IPR047655">
    <property type="entry name" value="Transpos_IS630-like"/>
</dbReference>
<dbReference type="Pfam" id="PF13358">
    <property type="entry name" value="DDE_3"/>
    <property type="match status" value="1"/>
</dbReference>
<feature type="domain" description="Tc1-like transposase DDE" evidence="1">
    <location>
        <begin position="29"/>
        <end position="178"/>
    </location>
</feature>